<organism evidence="2 3">
    <name type="scientific">Methanothrix harundinacea</name>
    <dbReference type="NCBI Taxonomy" id="301375"/>
    <lineage>
        <taxon>Archaea</taxon>
        <taxon>Methanobacteriati</taxon>
        <taxon>Methanobacteriota</taxon>
        <taxon>Stenosarchaea group</taxon>
        <taxon>Methanomicrobia</taxon>
        <taxon>Methanotrichales</taxon>
        <taxon>Methanotrichaceae</taxon>
        <taxon>Methanothrix</taxon>
    </lineage>
</organism>
<evidence type="ECO:0000313" key="2">
    <source>
        <dbReference type="EMBL" id="KUK94960.1"/>
    </source>
</evidence>
<accession>A0A124G2V7</accession>
<dbReference type="PATRIC" id="fig|301375.6.peg.1732"/>
<dbReference type="GO" id="GO:0016740">
    <property type="term" value="F:transferase activity"/>
    <property type="evidence" value="ECO:0007669"/>
    <property type="project" value="UniProtKB-KW"/>
</dbReference>
<keyword evidence="2" id="KW-0378">Hydrolase</keyword>
<dbReference type="EMBL" id="LGFT01000027">
    <property type="protein sequence ID" value="KUK44346.1"/>
    <property type="molecule type" value="Genomic_DNA"/>
</dbReference>
<evidence type="ECO:0000313" key="1">
    <source>
        <dbReference type="EMBL" id="KUK44346.1"/>
    </source>
</evidence>
<dbReference type="Proteomes" id="UP000053961">
    <property type="component" value="Unassembled WGS sequence"/>
</dbReference>
<dbReference type="Proteomes" id="UP000057043">
    <property type="component" value="Unassembled WGS sequence"/>
</dbReference>
<evidence type="ECO:0000313" key="4">
    <source>
        <dbReference type="Proteomes" id="UP000057043"/>
    </source>
</evidence>
<evidence type="ECO:0000313" key="3">
    <source>
        <dbReference type="Proteomes" id="UP000053961"/>
    </source>
</evidence>
<proteinExistence type="predicted"/>
<sequence>MALYPDDNCSDLKAMKKRWKKNFWPENAIFEKIHPGDRIFVGTGPSSPSTWREP</sequence>
<reference evidence="3 4" key="2">
    <citation type="journal article" date="2015" name="MBio">
        <title>Genome-Resolved Metagenomic Analysis Reveals Roles for Candidate Phyla and Other Microbial Community Members in Biogeochemical Transformations in Oil Reservoirs.</title>
        <authorList>
            <person name="Hu P."/>
            <person name="Tom L."/>
            <person name="Singh A."/>
            <person name="Thomas B.C."/>
            <person name="Baker B.J."/>
            <person name="Piceno Y.M."/>
            <person name="Andersen G.L."/>
            <person name="Banfield J.F."/>
        </authorList>
    </citation>
    <scope>NUCLEOTIDE SEQUENCE [LARGE SCALE GENOMIC DNA]</scope>
    <source>
        <strain evidence="1">57_489</strain>
    </source>
</reference>
<gene>
    <name evidence="1" type="ORF">XD72_1265</name>
    <name evidence="2" type="ORF">XE07_1982</name>
</gene>
<comment type="caution">
    <text evidence="2">The sequence shown here is derived from an EMBL/GenBank/DDBJ whole genome shotgun (WGS) entry which is preliminary data.</text>
</comment>
<dbReference type="AlphaFoldDB" id="A0A124G2V7"/>
<name>A0A124G2V7_9EURY</name>
<dbReference type="EMBL" id="LGHB01000040">
    <property type="protein sequence ID" value="KUK94960.1"/>
    <property type="molecule type" value="Genomic_DNA"/>
</dbReference>
<keyword evidence="2" id="KW-0808">Transferase</keyword>
<reference evidence="2" key="1">
    <citation type="journal article" date="2015" name="MBio">
        <title>Genome-resolved metagenomic analysis reveals roles for candidate phyla and other microbial community members in biogeochemical transformations in oil reservoirs.</title>
        <authorList>
            <person name="Hu P."/>
            <person name="Tom L."/>
            <person name="Singh A."/>
            <person name="Thomas B.C."/>
            <person name="Baker B.J."/>
            <person name="Piceno Y.M."/>
            <person name="Andersen G.L."/>
            <person name="Banfield J.F."/>
        </authorList>
    </citation>
    <scope>NUCLEOTIDE SEQUENCE [LARGE SCALE GENOMIC DNA]</scope>
    <source>
        <strain evidence="2">56_747</strain>
    </source>
</reference>
<protein>
    <submittedName>
        <fullName evidence="2">Acetyl-CoA hydrolase/transferase</fullName>
    </submittedName>
</protein>
<dbReference type="GO" id="GO:0016787">
    <property type="term" value="F:hydrolase activity"/>
    <property type="evidence" value="ECO:0007669"/>
    <property type="project" value="UniProtKB-KW"/>
</dbReference>